<proteinExistence type="predicted"/>
<dbReference type="Gene3D" id="1.10.10.60">
    <property type="entry name" value="Homeodomain-like"/>
    <property type="match status" value="1"/>
</dbReference>
<dbReference type="SUPFAM" id="SSF46689">
    <property type="entry name" value="Homeodomain-like"/>
    <property type="match status" value="1"/>
</dbReference>
<dbReference type="Pfam" id="PF12833">
    <property type="entry name" value="HTH_18"/>
    <property type="match status" value="1"/>
</dbReference>
<protein>
    <submittedName>
        <fullName evidence="5">AraC family transcriptional regulator</fullName>
    </submittedName>
</protein>
<dbReference type="InterPro" id="IPR009057">
    <property type="entry name" value="Homeodomain-like_sf"/>
</dbReference>
<sequence length="292" mass="33312">MQETKGLLNDIKQHHKLTIKVSSNANNVLPASVLRKLLKPHRTAYYFFIFVNSGTSTHKIDLQNTTVSDGQLLFVLPNQIHTPPPKKDDLEYFKLSFDQNCLALLPQQFPFLINPFNRQTITFSNTAKQRVKAVFEILDQLLHSNKKQKDTAIILAHLNTLLTEFNNAYFKHIGQSSKSNPKLSKYIEFKLMVETHLTRQPSINTIAGKLALTTSNLYGIVKEFSGVSPKEFITTRLMLEAQRKLHYSNLSVKELAYELGFNDPDYFSRLFKKSTGKSVSKYLSDLQDLSGN</sequence>
<keyword evidence="3" id="KW-0804">Transcription</keyword>
<dbReference type="PANTHER" id="PTHR43280:SF32">
    <property type="entry name" value="TRANSCRIPTIONAL REGULATORY PROTEIN"/>
    <property type="match status" value="1"/>
</dbReference>
<evidence type="ECO:0000256" key="1">
    <source>
        <dbReference type="ARBA" id="ARBA00023015"/>
    </source>
</evidence>
<dbReference type="PANTHER" id="PTHR43280">
    <property type="entry name" value="ARAC-FAMILY TRANSCRIPTIONAL REGULATOR"/>
    <property type="match status" value="1"/>
</dbReference>
<dbReference type="GO" id="GO:0043565">
    <property type="term" value="F:sequence-specific DNA binding"/>
    <property type="evidence" value="ECO:0007669"/>
    <property type="project" value="InterPro"/>
</dbReference>
<dbReference type="Proteomes" id="UP000831290">
    <property type="component" value="Chromosome"/>
</dbReference>
<reference evidence="5" key="1">
    <citation type="submission" date="2022-03" db="EMBL/GenBank/DDBJ databases">
        <title>Description of Abyssus ytuae gen. nov., sp. nov., a novel member of the family Flavobacteriaceae isolated from the sediment of Mariana Trench.</title>
        <authorList>
            <person name="Zhang J."/>
            <person name="Xu X."/>
        </authorList>
    </citation>
    <scope>NUCLEOTIDE SEQUENCE</scope>
    <source>
        <strain evidence="5">MT3330</strain>
    </source>
</reference>
<dbReference type="AlphaFoldDB" id="A0A9E6ZPJ4"/>
<feature type="domain" description="HTH araC/xylS-type" evidence="4">
    <location>
        <begin position="187"/>
        <end position="285"/>
    </location>
</feature>
<dbReference type="InterPro" id="IPR018060">
    <property type="entry name" value="HTH_AraC"/>
</dbReference>
<dbReference type="SMART" id="SM00342">
    <property type="entry name" value="HTH_ARAC"/>
    <property type="match status" value="1"/>
</dbReference>
<dbReference type="SUPFAM" id="SSF51215">
    <property type="entry name" value="Regulatory protein AraC"/>
    <property type="match status" value="1"/>
</dbReference>
<evidence type="ECO:0000256" key="2">
    <source>
        <dbReference type="ARBA" id="ARBA00023125"/>
    </source>
</evidence>
<dbReference type="InterPro" id="IPR037923">
    <property type="entry name" value="HTH-like"/>
</dbReference>
<evidence type="ECO:0000313" key="6">
    <source>
        <dbReference type="Proteomes" id="UP000831290"/>
    </source>
</evidence>
<keyword evidence="1" id="KW-0805">Transcription regulation</keyword>
<evidence type="ECO:0000256" key="3">
    <source>
        <dbReference type="ARBA" id="ARBA00023163"/>
    </source>
</evidence>
<dbReference type="PROSITE" id="PS01124">
    <property type="entry name" value="HTH_ARAC_FAMILY_2"/>
    <property type="match status" value="1"/>
</dbReference>
<dbReference type="InterPro" id="IPR003313">
    <property type="entry name" value="AraC-bd"/>
</dbReference>
<dbReference type="KEGG" id="fbm:MQE35_02370"/>
<accession>A0A9E6ZPJ4</accession>
<gene>
    <name evidence="5" type="ORF">MQE35_02370</name>
</gene>
<dbReference type="GO" id="GO:0003700">
    <property type="term" value="F:DNA-binding transcription factor activity"/>
    <property type="evidence" value="ECO:0007669"/>
    <property type="project" value="InterPro"/>
</dbReference>
<evidence type="ECO:0000259" key="4">
    <source>
        <dbReference type="PROSITE" id="PS01124"/>
    </source>
</evidence>
<evidence type="ECO:0000313" key="5">
    <source>
        <dbReference type="EMBL" id="UOB18155.1"/>
    </source>
</evidence>
<dbReference type="EMBL" id="CP094358">
    <property type="protein sequence ID" value="UOB18155.1"/>
    <property type="molecule type" value="Genomic_DNA"/>
</dbReference>
<organism evidence="5 6">
    <name type="scientific">Abyssalbus ytuae</name>
    <dbReference type="NCBI Taxonomy" id="2926907"/>
    <lineage>
        <taxon>Bacteria</taxon>
        <taxon>Pseudomonadati</taxon>
        <taxon>Bacteroidota</taxon>
        <taxon>Flavobacteriia</taxon>
        <taxon>Flavobacteriales</taxon>
        <taxon>Flavobacteriaceae</taxon>
        <taxon>Abyssalbus</taxon>
    </lineage>
</organism>
<dbReference type="RefSeq" id="WP_255844161.1">
    <property type="nucleotide sequence ID" value="NZ_CP094358.1"/>
</dbReference>
<name>A0A9E6ZPJ4_9FLAO</name>
<dbReference type="Pfam" id="PF02311">
    <property type="entry name" value="AraC_binding"/>
    <property type="match status" value="1"/>
</dbReference>
<keyword evidence="2" id="KW-0238">DNA-binding</keyword>
<keyword evidence="6" id="KW-1185">Reference proteome</keyword>